<name>A0A537IRC7_9BACT</name>
<gene>
    <name evidence="1" type="ORF">E6H05_08815</name>
</gene>
<dbReference type="SUPFAM" id="SSF102114">
    <property type="entry name" value="Radical SAM enzymes"/>
    <property type="match status" value="1"/>
</dbReference>
<dbReference type="EMBL" id="VBAP01000063">
    <property type="protein sequence ID" value="TMI73859.1"/>
    <property type="molecule type" value="Genomic_DNA"/>
</dbReference>
<evidence type="ECO:0000313" key="1">
    <source>
        <dbReference type="EMBL" id="TMI73859.1"/>
    </source>
</evidence>
<protein>
    <submittedName>
        <fullName evidence="1">Uncharacterized protein</fullName>
    </submittedName>
</protein>
<organism evidence="1 2">
    <name type="scientific">Candidatus Segetimicrobium genomatis</name>
    <dbReference type="NCBI Taxonomy" id="2569760"/>
    <lineage>
        <taxon>Bacteria</taxon>
        <taxon>Bacillati</taxon>
        <taxon>Candidatus Sysuimicrobiota</taxon>
        <taxon>Candidatus Sysuimicrobiia</taxon>
        <taxon>Candidatus Sysuimicrobiales</taxon>
        <taxon>Candidatus Segetimicrobiaceae</taxon>
        <taxon>Candidatus Segetimicrobium</taxon>
    </lineage>
</organism>
<dbReference type="InterPro" id="IPR013785">
    <property type="entry name" value="Aldolase_TIM"/>
</dbReference>
<accession>A0A537IRC7</accession>
<comment type="caution">
    <text evidence="1">The sequence shown here is derived from an EMBL/GenBank/DDBJ whole genome shotgun (WGS) entry which is preliminary data.</text>
</comment>
<sequence>MIEISFHGLTKQSFERITQGLGSYDRCREGIRLILERKLPLTLKTTGMTLNRDEVFRIKEYVAGLGYEYSEKVQYKFGSDIRPRLDSSEDVYAYQLSEQDVTAIEQADPEFRAERCRQDGQKEETLRQGKSLCGGGLYKFHIDAYGQLQLCSRNRRRSYDLRRGSFREGFYEVLPQFPCPARQPSGQETLLSINAPVARANTKEVA</sequence>
<proteinExistence type="predicted"/>
<evidence type="ECO:0000313" key="2">
    <source>
        <dbReference type="Proteomes" id="UP000318834"/>
    </source>
</evidence>
<dbReference type="Gene3D" id="3.20.20.70">
    <property type="entry name" value="Aldolase class I"/>
    <property type="match status" value="1"/>
</dbReference>
<dbReference type="InterPro" id="IPR058240">
    <property type="entry name" value="rSAM_sf"/>
</dbReference>
<dbReference type="AlphaFoldDB" id="A0A537IRC7"/>
<dbReference type="Proteomes" id="UP000318834">
    <property type="component" value="Unassembled WGS sequence"/>
</dbReference>
<reference evidence="1 2" key="1">
    <citation type="journal article" date="2019" name="Nat. Microbiol.">
        <title>Mediterranean grassland soil C-N compound turnover is dependent on rainfall and depth, and is mediated by genomically divergent microorganisms.</title>
        <authorList>
            <person name="Diamond S."/>
            <person name="Andeer P.F."/>
            <person name="Li Z."/>
            <person name="Crits-Christoph A."/>
            <person name="Burstein D."/>
            <person name="Anantharaman K."/>
            <person name="Lane K.R."/>
            <person name="Thomas B.C."/>
            <person name="Pan C."/>
            <person name="Northen T.R."/>
            <person name="Banfield J.F."/>
        </authorList>
    </citation>
    <scope>NUCLEOTIDE SEQUENCE [LARGE SCALE GENOMIC DNA]</scope>
    <source>
        <strain evidence="1">NP_8</strain>
    </source>
</reference>